<reference evidence="2" key="1">
    <citation type="journal article" date="2023" name="Plant J.">
        <title>The genome of the king protea, Protea cynaroides.</title>
        <authorList>
            <person name="Chang J."/>
            <person name="Duong T.A."/>
            <person name="Schoeman C."/>
            <person name="Ma X."/>
            <person name="Roodt D."/>
            <person name="Barker N."/>
            <person name="Li Z."/>
            <person name="Van de Peer Y."/>
            <person name="Mizrachi E."/>
        </authorList>
    </citation>
    <scope>NUCLEOTIDE SEQUENCE</scope>
    <source>
        <tissue evidence="2">Young leaves</tissue>
    </source>
</reference>
<protein>
    <submittedName>
        <fullName evidence="2">Uncharacterized protein</fullName>
    </submittedName>
</protein>
<dbReference type="Proteomes" id="UP001141806">
    <property type="component" value="Unassembled WGS sequence"/>
</dbReference>
<comment type="caution">
    <text evidence="2">The sequence shown here is derived from an EMBL/GenBank/DDBJ whole genome shotgun (WGS) entry which is preliminary data.</text>
</comment>
<keyword evidence="3" id="KW-1185">Reference proteome</keyword>
<organism evidence="2 3">
    <name type="scientific">Protea cynaroides</name>
    <dbReference type="NCBI Taxonomy" id="273540"/>
    <lineage>
        <taxon>Eukaryota</taxon>
        <taxon>Viridiplantae</taxon>
        <taxon>Streptophyta</taxon>
        <taxon>Embryophyta</taxon>
        <taxon>Tracheophyta</taxon>
        <taxon>Spermatophyta</taxon>
        <taxon>Magnoliopsida</taxon>
        <taxon>Proteales</taxon>
        <taxon>Proteaceae</taxon>
        <taxon>Protea</taxon>
    </lineage>
</organism>
<gene>
    <name evidence="2" type="ORF">NE237_017695</name>
</gene>
<sequence length="186" mass="20632">MAPQHLQDCLLCLWWLFWEHKLLVVFQLLSPRVHKQLWVGFSFPLSSWHSTPTTTLLYELLPHGSFSGLSLEMVRSVASSSGTPFPSILKVEDVLASFPKPLASQPMHAPVPLVNSIMMQHAPDNLPMPFTQYQQAIINEYVSKNPKLATSILHLAPKLFDLSLAHSNTNSLSTVSLGQPSGLVVP</sequence>
<keyword evidence="1" id="KW-0732">Signal</keyword>
<dbReference type="AlphaFoldDB" id="A0A9Q0K8H0"/>
<feature type="chain" id="PRO_5040367033" evidence="1">
    <location>
        <begin position="25"/>
        <end position="186"/>
    </location>
</feature>
<evidence type="ECO:0000313" key="2">
    <source>
        <dbReference type="EMBL" id="KAJ4965846.1"/>
    </source>
</evidence>
<proteinExistence type="predicted"/>
<evidence type="ECO:0000313" key="3">
    <source>
        <dbReference type="Proteomes" id="UP001141806"/>
    </source>
</evidence>
<evidence type="ECO:0000256" key="1">
    <source>
        <dbReference type="SAM" id="SignalP"/>
    </source>
</evidence>
<accession>A0A9Q0K8H0</accession>
<name>A0A9Q0K8H0_9MAGN</name>
<dbReference type="EMBL" id="JAMYWD010000007">
    <property type="protein sequence ID" value="KAJ4965846.1"/>
    <property type="molecule type" value="Genomic_DNA"/>
</dbReference>
<feature type="signal peptide" evidence="1">
    <location>
        <begin position="1"/>
        <end position="24"/>
    </location>
</feature>